<proteinExistence type="predicted"/>
<dbReference type="Gene3D" id="3.90.550.10">
    <property type="entry name" value="Spore Coat Polysaccharide Biosynthesis Protein SpsA, Chain A"/>
    <property type="match status" value="1"/>
</dbReference>
<dbReference type="InterPro" id="IPR029044">
    <property type="entry name" value="Nucleotide-diphossugar_trans"/>
</dbReference>
<dbReference type="SUPFAM" id="SSF53448">
    <property type="entry name" value="Nucleotide-diphospho-sugar transferases"/>
    <property type="match status" value="1"/>
</dbReference>
<dbReference type="PANTHER" id="PTHR43179">
    <property type="entry name" value="RHAMNOSYLTRANSFERASE WBBL"/>
    <property type="match status" value="1"/>
</dbReference>
<dbReference type="Pfam" id="PF00535">
    <property type="entry name" value="Glycos_transf_2"/>
    <property type="match status" value="1"/>
</dbReference>
<name>A0A9D2FGM2_9FIRM</name>
<reference evidence="2" key="1">
    <citation type="journal article" date="2021" name="PeerJ">
        <title>Extensive microbial diversity within the chicken gut microbiome revealed by metagenomics and culture.</title>
        <authorList>
            <person name="Gilroy R."/>
            <person name="Ravi A."/>
            <person name="Getino M."/>
            <person name="Pursley I."/>
            <person name="Horton D.L."/>
            <person name="Alikhan N.F."/>
            <person name="Baker D."/>
            <person name="Gharbi K."/>
            <person name="Hall N."/>
            <person name="Watson M."/>
            <person name="Adriaenssens E.M."/>
            <person name="Foster-Nyarko E."/>
            <person name="Jarju S."/>
            <person name="Secka A."/>
            <person name="Antonio M."/>
            <person name="Oren A."/>
            <person name="Chaudhuri R.R."/>
            <person name="La Ragione R."/>
            <person name="Hildebrand F."/>
            <person name="Pallen M.J."/>
        </authorList>
    </citation>
    <scope>NUCLEOTIDE SEQUENCE</scope>
    <source>
        <strain evidence="2">ChiBcec16-3735</strain>
    </source>
</reference>
<comment type="caution">
    <text evidence="2">The sequence shown here is derived from an EMBL/GenBank/DDBJ whole genome shotgun (WGS) entry which is preliminary data.</text>
</comment>
<dbReference type="EC" id="2.4.-.-" evidence="2"/>
<dbReference type="EMBL" id="DXBJ01000043">
    <property type="protein sequence ID" value="HIZ58132.1"/>
    <property type="molecule type" value="Genomic_DNA"/>
</dbReference>
<evidence type="ECO:0000313" key="3">
    <source>
        <dbReference type="Proteomes" id="UP000824065"/>
    </source>
</evidence>
<gene>
    <name evidence="2" type="ORF">H9725_06090</name>
</gene>
<dbReference type="PANTHER" id="PTHR43179:SF7">
    <property type="entry name" value="RHAMNOSYLTRANSFERASE WBBL"/>
    <property type="match status" value="1"/>
</dbReference>
<dbReference type="GO" id="GO:0016757">
    <property type="term" value="F:glycosyltransferase activity"/>
    <property type="evidence" value="ECO:0007669"/>
    <property type="project" value="UniProtKB-KW"/>
</dbReference>
<dbReference type="AlphaFoldDB" id="A0A9D2FGM2"/>
<keyword evidence="2" id="KW-0328">Glycosyltransferase</keyword>
<sequence>MNLSATIVTYNDQAEALRAAASVLEHTRRHPLTLYLVDNASTDGTGPALEAAAACGRLAARPGQTVRVIRRQANGGFGAGHNTVLPSLASDYHFILNPDILLREDTLSGLAEWMQAHPAAVMARPQLCFPDGRVQVLPLRRCSLRPMVYRQLGLPFLKKYNDAYVMAGEDLTVPRQIEFCTGSFAAVRTDAFKAAGGFDEGYFMYVEDADLTQKMLRQGQVWLVPQYTAVHAWHRAAHRSLGPMLQQTRSLCRYFKKWGFRL</sequence>
<feature type="domain" description="Glycosyltransferase 2-like" evidence="1">
    <location>
        <begin position="4"/>
        <end position="193"/>
    </location>
</feature>
<evidence type="ECO:0000259" key="1">
    <source>
        <dbReference type="Pfam" id="PF00535"/>
    </source>
</evidence>
<protein>
    <submittedName>
        <fullName evidence="2">Glycosyltransferase</fullName>
        <ecNumber evidence="2">2.4.-.-</ecNumber>
    </submittedName>
</protein>
<dbReference type="Proteomes" id="UP000824065">
    <property type="component" value="Unassembled WGS sequence"/>
</dbReference>
<organism evidence="2 3">
    <name type="scientific">Candidatus Faecalibacterium gallistercoris</name>
    <dbReference type="NCBI Taxonomy" id="2838579"/>
    <lineage>
        <taxon>Bacteria</taxon>
        <taxon>Bacillati</taxon>
        <taxon>Bacillota</taxon>
        <taxon>Clostridia</taxon>
        <taxon>Eubacteriales</taxon>
        <taxon>Oscillospiraceae</taxon>
        <taxon>Faecalibacterium</taxon>
    </lineage>
</organism>
<evidence type="ECO:0000313" key="2">
    <source>
        <dbReference type="EMBL" id="HIZ58132.1"/>
    </source>
</evidence>
<reference evidence="2" key="2">
    <citation type="submission" date="2021-04" db="EMBL/GenBank/DDBJ databases">
        <authorList>
            <person name="Gilroy R."/>
        </authorList>
    </citation>
    <scope>NUCLEOTIDE SEQUENCE</scope>
    <source>
        <strain evidence="2">ChiBcec16-3735</strain>
    </source>
</reference>
<accession>A0A9D2FGM2</accession>
<dbReference type="InterPro" id="IPR001173">
    <property type="entry name" value="Glyco_trans_2-like"/>
</dbReference>
<keyword evidence="2" id="KW-0808">Transferase</keyword>